<sequence length="278" mass="31694">MLFTSSPLSSLSSSFPAYWSSLTGLASPRDATSDGASVTSTISAGPSLPLKKRRVRFQMAHVYHAPVFPYVTDPELAQRWYTPEEYRLLKLDYKATLRQTVARGNYHAAQAQHLHAQLQQDHHSPDQHNHAMQDYEQHVTFLQALHRVYETCCQAESPLDEQVPRDHAVLSQLAHCLAHYPDIHGLEKALSRQLSDDKSFRRTEVLETVLSLQSEINDELDEFFVEMMRCASENLSRPARLLAQSLAQAQALTCEEMDHHQDNDWLGDECYSDDEEDE</sequence>
<protein>
    <submittedName>
        <fullName evidence="1">Uncharacterized protein</fullName>
    </submittedName>
</protein>
<proteinExistence type="predicted"/>
<dbReference type="AlphaFoldDB" id="A0A7S3DP29"/>
<reference evidence="1" key="1">
    <citation type="submission" date="2021-01" db="EMBL/GenBank/DDBJ databases">
        <authorList>
            <person name="Corre E."/>
            <person name="Pelletier E."/>
            <person name="Niang G."/>
            <person name="Scheremetjew M."/>
            <person name="Finn R."/>
            <person name="Kale V."/>
            <person name="Holt S."/>
            <person name="Cochrane G."/>
            <person name="Meng A."/>
            <person name="Brown T."/>
            <person name="Cohen L."/>
        </authorList>
    </citation>
    <scope>NUCLEOTIDE SEQUENCE</scope>
    <source>
        <strain evidence="1">CCMP125</strain>
    </source>
</reference>
<name>A0A7S3DP29_9STRA</name>
<gene>
    <name evidence="1" type="ORF">APAL1065_LOCUS11043</name>
</gene>
<accession>A0A7S3DP29</accession>
<dbReference type="EMBL" id="HBHT01016553">
    <property type="protein sequence ID" value="CAD9963692.1"/>
    <property type="molecule type" value="Transcribed_RNA"/>
</dbReference>
<evidence type="ECO:0000313" key="1">
    <source>
        <dbReference type="EMBL" id="CAD9963692.1"/>
    </source>
</evidence>
<organism evidence="1">
    <name type="scientific">Entomoneis paludosa</name>
    <dbReference type="NCBI Taxonomy" id="265537"/>
    <lineage>
        <taxon>Eukaryota</taxon>
        <taxon>Sar</taxon>
        <taxon>Stramenopiles</taxon>
        <taxon>Ochrophyta</taxon>
        <taxon>Bacillariophyta</taxon>
        <taxon>Bacillariophyceae</taxon>
        <taxon>Bacillariophycidae</taxon>
        <taxon>Entomoneidaceae</taxon>
        <taxon>Entomoneis</taxon>
    </lineage>
</organism>